<dbReference type="KEGG" id="dcp:RN607_03230"/>
<evidence type="ECO:0000256" key="1">
    <source>
        <dbReference type="SAM" id="Phobius"/>
    </source>
</evidence>
<keyword evidence="1" id="KW-0812">Transmembrane</keyword>
<evidence type="ECO:0000313" key="2">
    <source>
        <dbReference type="EMBL" id="WNM25123.1"/>
    </source>
</evidence>
<dbReference type="EMBL" id="CP134879">
    <property type="protein sequence ID" value="WNM25123.1"/>
    <property type="molecule type" value="Genomic_DNA"/>
</dbReference>
<sequence length="283" mass="29333">MTSRHLGRSIHDLLDGRLDAKATAEAMTHLAECGECATRYAELNEARERLHSSSAGIDISFAQQLLDRQRMAQIAAQEDPHRARAVRPPDRRPALLVLGALVAIVGGVGAAYVAGAPQTLSVEAASSGTAGDSASTVAYLQSQDLQQEDDLSGWADPFTSGSALLPIDASVVSLTDGTEGLIMTLVAHTDSVVVTEQHGRLASGYSELPTIALDGVTLYVVYGTPTLLVWETGGLVITASCAACEVSTLVDVAQAFPVAEEPGLVDRITAGLGELAGAVIGSD</sequence>
<name>A0AA96J8J9_9MICO</name>
<dbReference type="Proteomes" id="UP001304125">
    <property type="component" value="Chromosome"/>
</dbReference>
<dbReference type="EMBL" id="CP134880">
    <property type="protein sequence ID" value="WNM28029.1"/>
    <property type="molecule type" value="Genomic_DNA"/>
</dbReference>
<evidence type="ECO:0000313" key="4">
    <source>
        <dbReference type="Proteomes" id="UP001304125"/>
    </source>
</evidence>
<feature type="transmembrane region" description="Helical" evidence="1">
    <location>
        <begin position="94"/>
        <end position="114"/>
    </location>
</feature>
<keyword evidence="4" id="KW-1185">Reference proteome</keyword>
<organism evidence="2 4">
    <name type="scientific">Demequina capsici</name>
    <dbReference type="NCBI Taxonomy" id="3075620"/>
    <lineage>
        <taxon>Bacteria</taxon>
        <taxon>Bacillati</taxon>
        <taxon>Actinomycetota</taxon>
        <taxon>Actinomycetes</taxon>
        <taxon>Micrococcales</taxon>
        <taxon>Demequinaceae</taxon>
        <taxon>Demequina</taxon>
    </lineage>
</organism>
<gene>
    <name evidence="2" type="ORF">RN606_02960</name>
    <name evidence="3" type="ORF">RN607_03230</name>
</gene>
<evidence type="ECO:0008006" key="5">
    <source>
        <dbReference type="Google" id="ProtNLM"/>
    </source>
</evidence>
<dbReference type="AlphaFoldDB" id="A0AA96J8J9"/>
<reference evidence="2 4" key="1">
    <citation type="submission" date="2023-09" db="EMBL/GenBank/DDBJ databases">
        <title>Demequina sp. a novel bacteria isolated from Capsicum annuum.</title>
        <authorList>
            <person name="Humaira Z."/>
            <person name="Lee J."/>
            <person name="Cho D."/>
        </authorList>
    </citation>
    <scope>NUCLEOTIDE SEQUENCE [LARGE SCALE GENOMIC DNA]</scope>
    <source>
        <strain evidence="2 4">OYTSA14</strain>
        <strain evidence="3">PMTSA13</strain>
    </source>
</reference>
<dbReference type="RefSeq" id="WP_313499834.1">
    <property type="nucleotide sequence ID" value="NZ_CP134879.1"/>
</dbReference>
<dbReference type="Proteomes" id="UP001303408">
    <property type="component" value="Chromosome"/>
</dbReference>
<accession>A0AA96FCX0</accession>
<evidence type="ECO:0000313" key="3">
    <source>
        <dbReference type="EMBL" id="WNM28029.1"/>
    </source>
</evidence>
<protein>
    <recommendedName>
        <fullName evidence="5">Zinc-finger domain-containing protein</fullName>
    </recommendedName>
</protein>
<accession>A0AA96J8J9</accession>
<keyword evidence="1" id="KW-1133">Transmembrane helix</keyword>
<keyword evidence="1" id="KW-0472">Membrane</keyword>
<proteinExistence type="predicted"/>